<comment type="caution">
    <text evidence="2">The sequence shown here is derived from an EMBL/GenBank/DDBJ whole genome shotgun (WGS) entry which is preliminary data.</text>
</comment>
<dbReference type="Proteomes" id="UP000177371">
    <property type="component" value="Unassembled WGS sequence"/>
</dbReference>
<organism evidence="2 3">
    <name type="scientific">candidate division WWE3 bacterium RBG_16_37_10</name>
    <dbReference type="NCBI Taxonomy" id="1802610"/>
    <lineage>
        <taxon>Bacteria</taxon>
        <taxon>Katanobacteria</taxon>
    </lineage>
</organism>
<accession>A0A1F4UWP3</accession>
<dbReference type="STRING" id="1802610.A2W32_04250"/>
<dbReference type="EMBL" id="MEUT01000051">
    <property type="protein sequence ID" value="OGC49378.1"/>
    <property type="molecule type" value="Genomic_DNA"/>
</dbReference>
<dbReference type="AlphaFoldDB" id="A0A1F4UWP3"/>
<keyword evidence="1" id="KW-0472">Membrane</keyword>
<evidence type="ECO:0000256" key="1">
    <source>
        <dbReference type="SAM" id="Phobius"/>
    </source>
</evidence>
<proteinExistence type="predicted"/>
<feature type="transmembrane region" description="Helical" evidence="1">
    <location>
        <begin position="16"/>
        <end position="38"/>
    </location>
</feature>
<evidence type="ECO:0000313" key="3">
    <source>
        <dbReference type="Proteomes" id="UP000177371"/>
    </source>
</evidence>
<sequence>MEQSSEFNHTKESRRAVLVSVIVILAIFLLLLIVFSLVKRNSSEYCQISESNDCDNEVAEIIGTINDTYAYADAGYRFTPNSNYIKTRNAIYVKNLSFIGNNLKFSGEKEYLNHSIPFGSQIIVIGKVMNTDKHRCTDKDFANKNPNICKKDGFRLVVSPDIIYSPTDKQSKYSIIGKFSDINKIKTDCPEKARLCGLEAENSCFEITLEDRVCKNIQNTSNMFLVNGSTNNLNSTLSPSQFFQVTSISYSGTPVDRETSNLLDKYYSNVNKTFSVYDGNGMKISVVDLEDKTTFNNLSDYFVSNNGAYYFESNKLYFYDFITKSKYLVSDLKDYIQNKTIITSTLPSGDRKELILLTSEMLSSKPFDIYLLRNYKYTFLHLNLKDFEEDKKTIEPKQLYSSEYEGFLNLISFDFNNNKAIVYFTPDIDQKSACRGSYYKQINLDTKKVLEISQILTDYNKYCYDPIYKRLFNSENGNTLIFAQDFNPNITGQKVKKLEVYVLENDLVTKNVYLSNDKALNEPAIRIIDKKDNTLTITNTLGEDILYSFNLNNSDFILENFSPLLESNISKDCTDNSDCETEDSKKEATDFLYNSYPIFYNDTFVYFMQSSGASMIPYKLDIENNTSIQLATFSKSVREQIVGDKLYFIDWDY</sequence>
<keyword evidence="1" id="KW-0812">Transmembrane</keyword>
<reference evidence="2 3" key="1">
    <citation type="journal article" date="2016" name="Nat. Commun.">
        <title>Thousands of microbial genomes shed light on interconnected biogeochemical processes in an aquifer system.</title>
        <authorList>
            <person name="Anantharaman K."/>
            <person name="Brown C.T."/>
            <person name="Hug L.A."/>
            <person name="Sharon I."/>
            <person name="Castelle C.J."/>
            <person name="Probst A.J."/>
            <person name="Thomas B.C."/>
            <person name="Singh A."/>
            <person name="Wilkins M.J."/>
            <person name="Karaoz U."/>
            <person name="Brodie E.L."/>
            <person name="Williams K.H."/>
            <person name="Hubbard S.S."/>
            <person name="Banfield J.F."/>
        </authorList>
    </citation>
    <scope>NUCLEOTIDE SEQUENCE [LARGE SCALE GENOMIC DNA]</scope>
</reference>
<gene>
    <name evidence="2" type="ORF">A2W32_04250</name>
</gene>
<name>A0A1F4UWP3_UNCKA</name>
<protein>
    <submittedName>
        <fullName evidence="2">Uncharacterized protein</fullName>
    </submittedName>
</protein>
<keyword evidence="1" id="KW-1133">Transmembrane helix</keyword>
<evidence type="ECO:0000313" key="2">
    <source>
        <dbReference type="EMBL" id="OGC49378.1"/>
    </source>
</evidence>